<accession>A0A9N8P7A0</accession>
<dbReference type="SUPFAM" id="SSF81383">
    <property type="entry name" value="F-box domain"/>
    <property type="match status" value="1"/>
</dbReference>
<dbReference type="InterPro" id="IPR036047">
    <property type="entry name" value="F-box-like_dom_sf"/>
</dbReference>
<reference evidence="2" key="1">
    <citation type="submission" date="2020-06" db="EMBL/GenBank/DDBJ databases">
        <authorList>
            <person name="Onetto C."/>
        </authorList>
    </citation>
    <scope>NUCLEOTIDE SEQUENCE</scope>
</reference>
<dbReference type="Pfam" id="PF00646">
    <property type="entry name" value="F-box"/>
    <property type="match status" value="1"/>
</dbReference>
<comment type="caution">
    <text evidence="2">The sequence shown here is derived from an EMBL/GenBank/DDBJ whole genome shotgun (WGS) entry which is preliminary data.</text>
</comment>
<name>A0A9N8P7A0_9PEZI</name>
<gene>
    <name evidence="2" type="ORF">AWRI4619_LOCUS2959</name>
</gene>
<dbReference type="AlphaFoldDB" id="A0A9N8P7A0"/>
<evidence type="ECO:0000259" key="1">
    <source>
        <dbReference type="PROSITE" id="PS50181"/>
    </source>
</evidence>
<dbReference type="InterPro" id="IPR001810">
    <property type="entry name" value="F-box_dom"/>
</dbReference>
<evidence type="ECO:0000313" key="3">
    <source>
        <dbReference type="Proteomes" id="UP000716446"/>
    </source>
</evidence>
<proteinExistence type="predicted"/>
<evidence type="ECO:0000313" key="2">
    <source>
        <dbReference type="EMBL" id="CAD0084392.1"/>
    </source>
</evidence>
<dbReference type="EMBL" id="CAIJEN010000003">
    <property type="protein sequence ID" value="CAD0084392.1"/>
    <property type="molecule type" value="Genomic_DNA"/>
</dbReference>
<dbReference type="CDD" id="cd09917">
    <property type="entry name" value="F-box_SF"/>
    <property type="match status" value="1"/>
</dbReference>
<keyword evidence="3" id="KW-1185">Reference proteome</keyword>
<feature type="domain" description="F-box" evidence="1">
    <location>
        <begin position="1"/>
        <end position="46"/>
    </location>
</feature>
<protein>
    <recommendedName>
        <fullName evidence="1">F-box domain-containing protein</fullName>
    </recommendedName>
</protein>
<dbReference type="PROSITE" id="PS50181">
    <property type="entry name" value="FBOX"/>
    <property type="match status" value="1"/>
</dbReference>
<sequence length="408" mass="45711">MARFSDLPSEIVESIVCLLDLRDICSLRLASRATEAASSQAYFQRFFPSKEVELETEAVARFAAITEYSRFAVLLQYLRINGVPPTSGTSELDLEHVDVLSTAFRNLLKHSRDYSLLRLTVGIDDKASKLPLNPRFIAGASAVTTALDAVSNSGLPVKKLNLLYDTTECSVPCTVFASLFESAQQFRFLRLRSLSMSLTQRFPEPDFDEEAEDELVDSITDNAKADLQGVEAVVNFLALASSQVEELNLQWYNTSSYPPSDTDVLSRGWFDQLSEKVSFRNLRSLALRGLHVSQPPLLKVLMSPSLQIVHLEFIRLSGSLRPLIDCLISPNRALDQFYLDDIYEGRLVHFFIQGKPKFPYSGRVPGPSTVLRKGTEVTLPLEYGYAGGRPLGSPELMRLQRRRRQDFG</sequence>
<dbReference type="Proteomes" id="UP000716446">
    <property type="component" value="Unassembled WGS sequence"/>
</dbReference>
<organism evidence="2 3">
    <name type="scientific">Aureobasidium vineae</name>
    <dbReference type="NCBI Taxonomy" id="2773715"/>
    <lineage>
        <taxon>Eukaryota</taxon>
        <taxon>Fungi</taxon>
        <taxon>Dikarya</taxon>
        <taxon>Ascomycota</taxon>
        <taxon>Pezizomycotina</taxon>
        <taxon>Dothideomycetes</taxon>
        <taxon>Dothideomycetidae</taxon>
        <taxon>Dothideales</taxon>
        <taxon>Saccotheciaceae</taxon>
        <taxon>Aureobasidium</taxon>
    </lineage>
</organism>